<dbReference type="Pfam" id="PF07970">
    <property type="entry name" value="COPIIcoated_ERV"/>
    <property type="match status" value="1"/>
</dbReference>
<evidence type="ECO:0000256" key="6">
    <source>
        <dbReference type="ARBA" id="ARBA00023136"/>
    </source>
</evidence>
<reference evidence="11" key="1">
    <citation type="journal article" date="2023" name="G3 (Bethesda)">
        <title>Whole genome assemblies of Zophobas morio and Tenebrio molitor.</title>
        <authorList>
            <person name="Kaur S."/>
            <person name="Stinson S.A."/>
            <person name="diCenzo G.C."/>
        </authorList>
    </citation>
    <scope>NUCLEOTIDE SEQUENCE</scope>
    <source>
        <strain evidence="11">QUZm001</strain>
    </source>
</reference>
<accession>A0AA38IJ66</accession>
<evidence type="ECO:0000256" key="2">
    <source>
        <dbReference type="ARBA" id="ARBA00004457"/>
    </source>
</evidence>
<dbReference type="GO" id="GO:0030134">
    <property type="term" value="C:COPII-coated ER to Golgi transport vesicle"/>
    <property type="evidence" value="ECO:0007669"/>
    <property type="project" value="TreeGrafter"/>
</dbReference>
<dbReference type="PANTHER" id="PTHR10984:SF25">
    <property type="entry name" value="ENDOPLASMIC RETICULUM-GOLGI INTERMEDIATE COMPARTMENT PROTEIN 3"/>
    <property type="match status" value="1"/>
</dbReference>
<comment type="caution">
    <text evidence="11">The sequence shown here is derived from an EMBL/GenBank/DDBJ whole genome shotgun (WGS) entry which is preliminary data.</text>
</comment>
<evidence type="ECO:0000256" key="7">
    <source>
        <dbReference type="ARBA" id="ARBA00040493"/>
    </source>
</evidence>
<dbReference type="EMBL" id="JALNTZ010000004">
    <property type="protein sequence ID" value="KAJ3654464.1"/>
    <property type="molecule type" value="Genomic_DNA"/>
</dbReference>
<proteinExistence type="inferred from homology"/>
<evidence type="ECO:0000256" key="8">
    <source>
        <dbReference type="SAM" id="Phobius"/>
    </source>
</evidence>
<dbReference type="InterPro" id="IPR012936">
    <property type="entry name" value="Erv_C"/>
</dbReference>
<evidence type="ECO:0000256" key="1">
    <source>
        <dbReference type="ARBA" id="ARBA00004257"/>
    </source>
</evidence>
<evidence type="ECO:0000259" key="10">
    <source>
        <dbReference type="Pfam" id="PF13850"/>
    </source>
</evidence>
<evidence type="ECO:0000256" key="5">
    <source>
        <dbReference type="ARBA" id="ARBA00022989"/>
    </source>
</evidence>
<dbReference type="GO" id="GO:0006888">
    <property type="term" value="P:endoplasmic reticulum to Golgi vesicle-mediated transport"/>
    <property type="evidence" value="ECO:0007669"/>
    <property type="project" value="TreeGrafter"/>
</dbReference>
<comment type="subcellular location">
    <subcellularLocation>
        <location evidence="2">Endoplasmic reticulum-Golgi intermediate compartment membrane</location>
        <topology evidence="2">Multi-pass membrane protein</topology>
    </subcellularLocation>
    <subcellularLocation>
        <location evidence="1">Golgi apparatus</location>
        <location evidence="1">cis-Golgi network membrane</location>
        <topology evidence="1">Multi-pass membrane protein</topology>
    </subcellularLocation>
</comment>
<evidence type="ECO:0000313" key="11">
    <source>
        <dbReference type="EMBL" id="KAJ3654464.1"/>
    </source>
</evidence>
<dbReference type="Proteomes" id="UP001168821">
    <property type="component" value="Unassembled WGS sequence"/>
</dbReference>
<sequence>MLNIFEKLRRFDAYPKTLEDVRIKTYGGAVVTVISLTIMTLLFWTELVDYLTPNVSEELFVDTSRSPSIQINLDLVVPTISCDFLALDAMDSSGEQHLQIDHNIYKRRLDVHGQPIAEPKKEDITIKSKNNTEVETTNKTECGSCYGASFDPHRCCNTCEDVREAYRERRWAFPDNPENITQCKEEKFSEKLKTAFSQGCQIYGSLIVNRVSGSFHVAPGKSFSINHVHVHDVQPFSSTEFNTTHKIRHLSFGASIDSDSHNPLKDTVGLAEEGATMFQYHIKIVPTAYVKRDGQVINANQFSVTKHRKVVSIMSGESGMPGIFFQYELSPLMVKYTEQSRSFGHFATNVCAIIGGVYTVAGLIDTLLYHSVKLIQKKIELGKLN</sequence>
<keyword evidence="4 8" id="KW-0812">Transmembrane</keyword>
<dbReference type="GO" id="GO:0005789">
    <property type="term" value="C:endoplasmic reticulum membrane"/>
    <property type="evidence" value="ECO:0007669"/>
    <property type="project" value="TreeGrafter"/>
</dbReference>
<feature type="domain" description="Endoplasmic reticulum vesicle transporter N-terminal" evidence="10">
    <location>
        <begin position="8"/>
        <end position="97"/>
    </location>
</feature>
<dbReference type="GO" id="GO:0000139">
    <property type="term" value="C:Golgi membrane"/>
    <property type="evidence" value="ECO:0007669"/>
    <property type="project" value="TreeGrafter"/>
</dbReference>
<dbReference type="GO" id="GO:0006890">
    <property type="term" value="P:retrograde vesicle-mediated transport, Golgi to endoplasmic reticulum"/>
    <property type="evidence" value="ECO:0007669"/>
    <property type="project" value="TreeGrafter"/>
</dbReference>
<evidence type="ECO:0000256" key="4">
    <source>
        <dbReference type="ARBA" id="ARBA00022692"/>
    </source>
</evidence>
<name>A0AA38IJ66_9CUCU</name>
<organism evidence="11 12">
    <name type="scientific">Zophobas morio</name>
    <dbReference type="NCBI Taxonomy" id="2755281"/>
    <lineage>
        <taxon>Eukaryota</taxon>
        <taxon>Metazoa</taxon>
        <taxon>Ecdysozoa</taxon>
        <taxon>Arthropoda</taxon>
        <taxon>Hexapoda</taxon>
        <taxon>Insecta</taxon>
        <taxon>Pterygota</taxon>
        <taxon>Neoptera</taxon>
        <taxon>Endopterygota</taxon>
        <taxon>Coleoptera</taxon>
        <taxon>Polyphaga</taxon>
        <taxon>Cucujiformia</taxon>
        <taxon>Tenebrionidae</taxon>
        <taxon>Zophobas</taxon>
    </lineage>
</organism>
<feature type="domain" description="Endoplasmic reticulum vesicle transporter C-terminal" evidence="9">
    <location>
        <begin position="145"/>
        <end position="365"/>
    </location>
</feature>
<feature type="transmembrane region" description="Helical" evidence="8">
    <location>
        <begin position="26"/>
        <end position="44"/>
    </location>
</feature>
<protein>
    <recommendedName>
        <fullName evidence="7">Endoplasmic reticulum-Golgi intermediate compartment protein 3</fullName>
    </recommendedName>
</protein>
<keyword evidence="12" id="KW-1185">Reference proteome</keyword>
<comment type="similarity">
    <text evidence="3">Belongs to the ERGIC family.</text>
</comment>
<evidence type="ECO:0000313" key="12">
    <source>
        <dbReference type="Proteomes" id="UP001168821"/>
    </source>
</evidence>
<gene>
    <name evidence="11" type="ORF">Zmor_013651</name>
</gene>
<dbReference type="PANTHER" id="PTHR10984">
    <property type="entry name" value="ENDOPLASMIC RETICULUM-GOLGI INTERMEDIATE COMPARTMENT PROTEIN"/>
    <property type="match status" value="1"/>
</dbReference>
<keyword evidence="5 8" id="KW-1133">Transmembrane helix</keyword>
<dbReference type="GO" id="GO:0033116">
    <property type="term" value="C:endoplasmic reticulum-Golgi intermediate compartment membrane"/>
    <property type="evidence" value="ECO:0007669"/>
    <property type="project" value="UniProtKB-SubCell"/>
</dbReference>
<dbReference type="AlphaFoldDB" id="A0AA38IJ66"/>
<evidence type="ECO:0000259" key="9">
    <source>
        <dbReference type="Pfam" id="PF07970"/>
    </source>
</evidence>
<dbReference type="InterPro" id="IPR039542">
    <property type="entry name" value="Erv_N"/>
</dbReference>
<dbReference type="InterPro" id="IPR045888">
    <property type="entry name" value="Erv"/>
</dbReference>
<dbReference type="Pfam" id="PF13850">
    <property type="entry name" value="ERGIC_N"/>
    <property type="match status" value="1"/>
</dbReference>
<evidence type="ECO:0000256" key="3">
    <source>
        <dbReference type="ARBA" id="ARBA00005648"/>
    </source>
</evidence>
<keyword evidence="6 8" id="KW-0472">Membrane</keyword>